<evidence type="ECO:0000313" key="2">
    <source>
        <dbReference type="Proteomes" id="UP000324222"/>
    </source>
</evidence>
<sequence>MSSRLAIVPSSPYLVISPSHFMSSYARLHVLSDRFIQCFGSIIYLPVSPSLITASPLFCRLASPPLPSDLSSST</sequence>
<comment type="caution">
    <text evidence="1">The sequence shown here is derived from an EMBL/GenBank/DDBJ whole genome shotgun (WGS) entry which is preliminary data.</text>
</comment>
<dbReference type="Proteomes" id="UP000324222">
    <property type="component" value="Unassembled WGS sequence"/>
</dbReference>
<dbReference type="EMBL" id="VSRR010007536">
    <property type="protein sequence ID" value="MPC47077.1"/>
    <property type="molecule type" value="Genomic_DNA"/>
</dbReference>
<proteinExistence type="predicted"/>
<dbReference type="AlphaFoldDB" id="A0A5B7FNZ5"/>
<accession>A0A5B7FNZ5</accession>
<evidence type="ECO:0000313" key="1">
    <source>
        <dbReference type="EMBL" id="MPC47077.1"/>
    </source>
</evidence>
<keyword evidence="2" id="KW-1185">Reference proteome</keyword>
<gene>
    <name evidence="1" type="ORF">E2C01_040812</name>
</gene>
<organism evidence="1 2">
    <name type="scientific">Portunus trituberculatus</name>
    <name type="common">Swimming crab</name>
    <name type="synonym">Neptunus trituberculatus</name>
    <dbReference type="NCBI Taxonomy" id="210409"/>
    <lineage>
        <taxon>Eukaryota</taxon>
        <taxon>Metazoa</taxon>
        <taxon>Ecdysozoa</taxon>
        <taxon>Arthropoda</taxon>
        <taxon>Crustacea</taxon>
        <taxon>Multicrustacea</taxon>
        <taxon>Malacostraca</taxon>
        <taxon>Eumalacostraca</taxon>
        <taxon>Eucarida</taxon>
        <taxon>Decapoda</taxon>
        <taxon>Pleocyemata</taxon>
        <taxon>Brachyura</taxon>
        <taxon>Eubrachyura</taxon>
        <taxon>Portunoidea</taxon>
        <taxon>Portunidae</taxon>
        <taxon>Portuninae</taxon>
        <taxon>Portunus</taxon>
    </lineage>
</organism>
<name>A0A5B7FNZ5_PORTR</name>
<protein>
    <submittedName>
        <fullName evidence="1">Uncharacterized protein</fullName>
    </submittedName>
</protein>
<reference evidence="1 2" key="1">
    <citation type="submission" date="2019-05" db="EMBL/GenBank/DDBJ databases">
        <title>Another draft genome of Portunus trituberculatus and its Hox gene families provides insights of decapod evolution.</title>
        <authorList>
            <person name="Jeong J.-H."/>
            <person name="Song I."/>
            <person name="Kim S."/>
            <person name="Choi T."/>
            <person name="Kim D."/>
            <person name="Ryu S."/>
            <person name="Kim W."/>
        </authorList>
    </citation>
    <scope>NUCLEOTIDE SEQUENCE [LARGE SCALE GENOMIC DNA]</scope>
    <source>
        <tissue evidence="1">Muscle</tissue>
    </source>
</reference>